<dbReference type="Gene3D" id="1.25.70.10">
    <property type="entry name" value="Transcription termination factor 3, mitochondrial"/>
    <property type="match status" value="2"/>
</dbReference>
<comment type="caution">
    <text evidence="4">The sequence shown here is derived from an EMBL/GenBank/DDBJ whole genome shotgun (WGS) entry which is preliminary data.</text>
</comment>
<keyword evidence="2" id="KW-0806">Transcription termination</keyword>
<evidence type="ECO:0000256" key="2">
    <source>
        <dbReference type="ARBA" id="ARBA00022472"/>
    </source>
</evidence>
<dbReference type="InterPro" id="IPR038538">
    <property type="entry name" value="MTERF_sf"/>
</dbReference>
<dbReference type="GO" id="GO:0006353">
    <property type="term" value="P:DNA-templated transcription termination"/>
    <property type="evidence" value="ECO:0007669"/>
    <property type="project" value="UniProtKB-KW"/>
</dbReference>
<comment type="similarity">
    <text evidence="1">Belongs to the mTERF family.</text>
</comment>
<protein>
    <submittedName>
        <fullName evidence="4">Uncharacterized protein</fullName>
    </submittedName>
</protein>
<evidence type="ECO:0000313" key="4">
    <source>
        <dbReference type="EMBL" id="KAL3692105.1"/>
    </source>
</evidence>
<dbReference type="EMBL" id="JBJQOH010000003">
    <property type="protein sequence ID" value="KAL3692105.1"/>
    <property type="molecule type" value="Genomic_DNA"/>
</dbReference>
<evidence type="ECO:0000256" key="3">
    <source>
        <dbReference type="ARBA" id="ARBA00022946"/>
    </source>
</evidence>
<dbReference type="Pfam" id="PF02536">
    <property type="entry name" value="mTERF"/>
    <property type="match status" value="1"/>
</dbReference>
<dbReference type="Proteomes" id="UP001633002">
    <property type="component" value="Unassembled WGS sequence"/>
</dbReference>
<dbReference type="InterPro" id="IPR003690">
    <property type="entry name" value="MTERF"/>
</dbReference>
<organism evidence="4 5">
    <name type="scientific">Riccia sorocarpa</name>
    <dbReference type="NCBI Taxonomy" id="122646"/>
    <lineage>
        <taxon>Eukaryota</taxon>
        <taxon>Viridiplantae</taxon>
        <taxon>Streptophyta</taxon>
        <taxon>Embryophyta</taxon>
        <taxon>Marchantiophyta</taxon>
        <taxon>Marchantiopsida</taxon>
        <taxon>Marchantiidae</taxon>
        <taxon>Marchantiales</taxon>
        <taxon>Ricciaceae</taxon>
        <taxon>Riccia</taxon>
    </lineage>
</organism>
<dbReference type="PANTHER" id="PTHR13068">
    <property type="entry name" value="CGI-12 PROTEIN-RELATED"/>
    <property type="match status" value="1"/>
</dbReference>
<reference evidence="4 5" key="1">
    <citation type="submission" date="2024-09" db="EMBL/GenBank/DDBJ databases">
        <title>Chromosome-scale assembly of Riccia sorocarpa.</title>
        <authorList>
            <person name="Paukszto L."/>
        </authorList>
    </citation>
    <scope>NUCLEOTIDE SEQUENCE [LARGE SCALE GENOMIC DNA]</scope>
    <source>
        <strain evidence="4">LP-2024</strain>
        <tissue evidence="4">Aerial parts of the thallus</tissue>
    </source>
</reference>
<keyword evidence="5" id="KW-1185">Reference proteome</keyword>
<keyword evidence="3" id="KW-0809">Transit peptide</keyword>
<dbReference type="FunFam" id="1.25.70.10:FF:000001">
    <property type="entry name" value="Mitochondrial transcription termination factor-like"/>
    <property type="match status" value="1"/>
</dbReference>
<evidence type="ECO:0000256" key="1">
    <source>
        <dbReference type="ARBA" id="ARBA00007692"/>
    </source>
</evidence>
<accession>A0ABD3HPV0</accession>
<gene>
    <name evidence="4" type="ORF">R1sor_005756</name>
</gene>
<name>A0ABD3HPV0_9MARC</name>
<sequence>MANRLANRFRPHRLVRYLSDPPFALPPLDILIRQSRQRGNPTEEHATSVARDCQTNNEFQFLLHSVSVHSCFKVDPHSPFSGKRRSLNTGSRALLCALASDESRSLDTGVNLEIASLAVKNYFRDVHGVPEEDADFISRNCPSFTTKLVKFATTSSQDTDGPINEKFFVDFYLKKEGGSVLEPVFESIGRVNATSPVTKLDVSLSGENGLFRKFEVLESLGCRRGKIWDVVEGNLEILSWRTEELQTTISFLKEHGVQNKDMCVFVKDPCVFTMDLEKRLGPILQYLSEVGIQKTVIGDLMKFNPQGLIKMPVANFRERVDFLLKLGLTSSEVQKSLSSFPQLIHLRLSNLTEKIEYFESLGIEKAIMSKIVAKLPSIFRHSIPKNLVPKVQMLEALGVSKTRIKKFIVHYPQLFGCGMDNLKSKLAFFEANGVTGNLLVKLITWHPRAFSLSVDENMAEKLKFLVRKGFEVGSSPMVRALAACLSISTDSLEARFVNLEGLGFSPKEVCDLVKKQPTILCLSEKTIRRKVDYLVRTMRRPTSELLKCPGYLLYSLELRIQPRQKVLEHLASRGLLRAGAYSLSTILQPREDVFEERFMKLDPDCRCGKFQQSKGLIMLGPGVFAEASGGASEAVH</sequence>
<keyword evidence="2" id="KW-0805">Transcription regulation</keyword>
<keyword evidence="2" id="KW-0804">Transcription</keyword>
<dbReference type="AlphaFoldDB" id="A0ABD3HPV0"/>
<proteinExistence type="inferred from homology"/>
<evidence type="ECO:0000313" key="5">
    <source>
        <dbReference type="Proteomes" id="UP001633002"/>
    </source>
</evidence>
<dbReference type="SMART" id="SM00733">
    <property type="entry name" value="Mterf"/>
    <property type="match status" value="10"/>
</dbReference>
<dbReference type="PANTHER" id="PTHR13068:SF228">
    <property type="match status" value="1"/>
</dbReference>